<evidence type="ECO:0000313" key="2">
    <source>
        <dbReference type="EMBL" id="KAL0160035.1"/>
    </source>
</evidence>
<feature type="region of interest" description="Disordered" evidence="1">
    <location>
        <begin position="36"/>
        <end position="181"/>
    </location>
</feature>
<dbReference type="Proteomes" id="UP001529510">
    <property type="component" value="Unassembled WGS sequence"/>
</dbReference>
<reference evidence="2 3" key="1">
    <citation type="submission" date="2024-05" db="EMBL/GenBank/DDBJ databases">
        <title>Genome sequencing and assembly of Indian major carp, Cirrhinus mrigala (Hamilton, 1822).</title>
        <authorList>
            <person name="Mohindra V."/>
            <person name="Chowdhury L.M."/>
            <person name="Lal K."/>
            <person name="Jena J.K."/>
        </authorList>
    </citation>
    <scope>NUCLEOTIDE SEQUENCE [LARGE SCALE GENOMIC DNA]</scope>
    <source>
        <strain evidence="2">CM1030</strain>
        <tissue evidence="2">Blood</tissue>
    </source>
</reference>
<evidence type="ECO:0000256" key="1">
    <source>
        <dbReference type="SAM" id="MobiDB-lite"/>
    </source>
</evidence>
<feature type="compositionally biased region" description="Polar residues" evidence="1">
    <location>
        <begin position="162"/>
        <end position="172"/>
    </location>
</feature>
<proteinExistence type="predicted"/>
<dbReference type="AlphaFoldDB" id="A0ABD0NFA2"/>
<comment type="caution">
    <text evidence="2">The sequence shown here is derived from an EMBL/GenBank/DDBJ whole genome shotgun (WGS) entry which is preliminary data.</text>
</comment>
<feature type="non-terminal residue" evidence="2">
    <location>
        <position position="1"/>
    </location>
</feature>
<protein>
    <submittedName>
        <fullName evidence="2">Uncharacterized protein</fullName>
    </submittedName>
</protein>
<accession>A0ABD0NFA2</accession>
<feature type="compositionally biased region" description="Basic and acidic residues" evidence="1">
    <location>
        <begin position="129"/>
        <end position="161"/>
    </location>
</feature>
<organism evidence="2 3">
    <name type="scientific">Cirrhinus mrigala</name>
    <name type="common">Mrigala</name>
    <dbReference type="NCBI Taxonomy" id="683832"/>
    <lineage>
        <taxon>Eukaryota</taxon>
        <taxon>Metazoa</taxon>
        <taxon>Chordata</taxon>
        <taxon>Craniata</taxon>
        <taxon>Vertebrata</taxon>
        <taxon>Euteleostomi</taxon>
        <taxon>Actinopterygii</taxon>
        <taxon>Neopterygii</taxon>
        <taxon>Teleostei</taxon>
        <taxon>Ostariophysi</taxon>
        <taxon>Cypriniformes</taxon>
        <taxon>Cyprinidae</taxon>
        <taxon>Labeoninae</taxon>
        <taxon>Labeonini</taxon>
        <taxon>Cirrhinus</taxon>
    </lineage>
</organism>
<sequence>AQAAIHQAVRLPWLGWRQDQPPPAVGQCQALQLREAEKAGGDAPQPLHMRQNKRVNQAGNRGDQGFRAGDAYYPLNRQEDGSMDLPQNFSGDPRGRQSIETLHAKSKMSRDDETDFQQQTEKVIPGIKENAEPEIEKKEKNASTLDKKKQKGIESPDRNEAETNVPSVQNVKTLGADQGNE</sequence>
<feature type="non-terminal residue" evidence="2">
    <location>
        <position position="181"/>
    </location>
</feature>
<evidence type="ECO:0000313" key="3">
    <source>
        <dbReference type="Proteomes" id="UP001529510"/>
    </source>
</evidence>
<keyword evidence="3" id="KW-1185">Reference proteome</keyword>
<name>A0ABD0NFA2_CIRMR</name>
<dbReference type="EMBL" id="JAMKFB020000022">
    <property type="protein sequence ID" value="KAL0160035.1"/>
    <property type="molecule type" value="Genomic_DNA"/>
</dbReference>
<gene>
    <name evidence="2" type="ORF">M9458_043760</name>
</gene>